<organism evidence="1 2">
    <name type="scientific">Lawsonibacter hominis</name>
    <dbReference type="NCBI Taxonomy" id="2763053"/>
    <lineage>
        <taxon>Bacteria</taxon>
        <taxon>Bacillati</taxon>
        <taxon>Bacillota</taxon>
        <taxon>Clostridia</taxon>
        <taxon>Eubacteriales</taxon>
        <taxon>Oscillospiraceae</taxon>
        <taxon>Lawsonibacter</taxon>
    </lineage>
</organism>
<dbReference type="Proteomes" id="UP000661435">
    <property type="component" value="Unassembled WGS sequence"/>
</dbReference>
<sequence length="146" mass="15717">MEILIVTVPSEQASDLEAMRHYVLESLKIGVLVLTCGMKWNLAQIPEIGGVEVAAVHPSGGLVQTQPNGGLGGGPGSRLKRQVHERLVQYRGAHGLGCFRRVAEAGGLTEHDVREAYAGSKLPLEIWRQIGKVLTALESEEPDEAD</sequence>
<protein>
    <submittedName>
        <fullName evidence="1">Uncharacterized protein</fullName>
    </submittedName>
</protein>
<gene>
    <name evidence="1" type="ORF">H8S57_09515</name>
</gene>
<evidence type="ECO:0000313" key="1">
    <source>
        <dbReference type="EMBL" id="MBC5733960.1"/>
    </source>
</evidence>
<keyword evidence="2" id="KW-1185">Reference proteome</keyword>
<evidence type="ECO:0000313" key="2">
    <source>
        <dbReference type="Proteomes" id="UP000661435"/>
    </source>
</evidence>
<comment type="caution">
    <text evidence="1">The sequence shown here is derived from an EMBL/GenBank/DDBJ whole genome shotgun (WGS) entry which is preliminary data.</text>
</comment>
<dbReference type="AlphaFoldDB" id="A0A8J6JFQ3"/>
<dbReference type="RefSeq" id="WP_186907845.1">
    <property type="nucleotide sequence ID" value="NZ_JACOPP010000011.1"/>
</dbReference>
<reference evidence="1" key="1">
    <citation type="submission" date="2020-08" db="EMBL/GenBank/DDBJ databases">
        <title>Genome public.</title>
        <authorList>
            <person name="Liu C."/>
            <person name="Sun Q."/>
        </authorList>
    </citation>
    <scope>NUCLEOTIDE SEQUENCE</scope>
    <source>
        <strain evidence="1">NSJ-51</strain>
    </source>
</reference>
<name>A0A8J6JFQ3_9FIRM</name>
<proteinExistence type="predicted"/>
<accession>A0A8J6JFQ3</accession>
<dbReference type="EMBL" id="JACOPP010000011">
    <property type="protein sequence ID" value="MBC5733960.1"/>
    <property type="molecule type" value="Genomic_DNA"/>
</dbReference>